<dbReference type="RefSeq" id="WP_205078059.1">
    <property type="nucleotide sequence ID" value="NZ_QFFZ01000049.1"/>
</dbReference>
<protein>
    <recommendedName>
        <fullName evidence="1">FIST domain-containing protein</fullName>
    </recommendedName>
</protein>
<organism evidence="2 3">
    <name type="scientific">Pelotomaculum propionicicum</name>
    <dbReference type="NCBI Taxonomy" id="258475"/>
    <lineage>
        <taxon>Bacteria</taxon>
        <taxon>Bacillati</taxon>
        <taxon>Bacillota</taxon>
        <taxon>Clostridia</taxon>
        <taxon>Eubacteriales</taxon>
        <taxon>Desulfotomaculaceae</taxon>
        <taxon>Pelotomaculum</taxon>
    </lineage>
</organism>
<dbReference type="PANTHER" id="PTHR40252:SF2">
    <property type="entry name" value="BLR0328 PROTEIN"/>
    <property type="match status" value="1"/>
</dbReference>
<evidence type="ECO:0000313" key="3">
    <source>
        <dbReference type="Proteomes" id="UP000297597"/>
    </source>
</evidence>
<dbReference type="Pfam" id="PF08495">
    <property type="entry name" value="FIST"/>
    <property type="match status" value="1"/>
</dbReference>
<proteinExistence type="predicted"/>
<reference evidence="2 3" key="1">
    <citation type="journal article" date="2018" name="Environ. Microbiol.">
        <title>Novel energy conservation strategies and behaviour of Pelotomaculum schinkii driving syntrophic propionate catabolism.</title>
        <authorList>
            <person name="Hidalgo-Ahumada C.A.P."/>
            <person name="Nobu M.K."/>
            <person name="Narihiro T."/>
            <person name="Tamaki H."/>
            <person name="Liu W.T."/>
            <person name="Kamagata Y."/>
            <person name="Stams A.J.M."/>
            <person name="Imachi H."/>
            <person name="Sousa D.Z."/>
        </authorList>
    </citation>
    <scope>NUCLEOTIDE SEQUENCE [LARGE SCALE GENOMIC DNA]</scope>
    <source>
        <strain evidence="2 3">MGP</strain>
    </source>
</reference>
<keyword evidence="3" id="KW-1185">Reference proteome</keyword>
<dbReference type="Proteomes" id="UP000297597">
    <property type="component" value="Unassembled WGS sequence"/>
</dbReference>
<dbReference type="InterPro" id="IPR013702">
    <property type="entry name" value="FIST_domain_N"/>
</dbReference>
<gene>
    <name evidence="2" type="ORF">Pmgp_03171</name>
</gene>
<sequence length="226" mass="24642">MRTEQRIWLKKDGWAPDTPGPVGQRAQLVFVFGAKEPLKDEKLFQEIKEVYPSAYIFGCSTAGEICGARVLDNSIVTTAVEFKYTKLHGLQIRLDEMEDSYQAGKNLAESIPKDGLVHLFVLSDGLNVNGSELAKGLTSHLPGHVAVTGGLAGDGSNFEQTLVFWNSAPHKDTIAVLGLYGDRLKVGYGSMGGWDPFGTDRLITRSSGNVLYEMDGRSALDLYKKG</sequence>
<dbReference type="AlphaFoldDB" id="A0A4Y7RKY2"/>
<dbReference type="PANTHER" id="PTHR40252">
    <property type="entry name" value="BLR0328 PROTEIN"/>
    <property type="match status" value="1"/>
</dbReference>
<feature type="domain" description="FIST" evidence="1">
    <location>
        <begin position="25"/>
        <end position="218"/>
    </location>
</feature>
<dbReference type="EMBL" id="QFFZ01000049">
    <property type="protein sequence ID" value="TEB09400.1"/>
    <property type="molecule type" value="Genomic_DNA"/>
</dbReference>
<dbReference type="SMART" id="SM00897">
    <property type="entry name" value="FIST"/>
    <property type="match status" value="1"/>
</dbReference>
<name>A0A4Y7RKY2_9FIRM</name>
<evidence type="ECO:0000259" key="1">
    <source>
        <dbReference type="SMART" id="SM00897"/>
    </source>
</evidence>
<comment type="caution">
    <text evidence="2">The sequence shown here is derived from an EMBL/GenBank/DDBJ whole genome shotgun (WGS) entry which is preliminary data.</text>
</comment>
<accession>A0A4Y7RKY2</accession>
<evidence type="ECO:0000313" key="2">
    <source>
        <dbReference type="EMBL" id="TEB09400.1"/>
    </source>
</evidence>